<sequence length="375" mass="42483">MLGQFDAVFLTEVKRTDVDPISQCFTGKVLVNMRYGKKCREKEMLFLRKNCATERDMKMDGKWNSAHIIHGYHFHSKNHENRSTVESENAKALLRHHKITGNPIMRIDSIHRPAAKEKKLRAMSAKEFEGAPPSWHACRGMRVMLLRNIAPSIGLYNGSLHTLVGPIYNRDSIVASLTIADLKTGELQDCITTKPIDTCGKVQQIPPKSVLLSVDDVPYCKDTVDEFPSGVHMTCKFQGPSNPPEMPDFMVIEASNYSGPNILRIPGCENYVPIPPVESYKQKAGKTKSNIPMTRIALPLEGGDAATVLKDKELISHWLKLIWMAGFMCLAYSWLPFLGLEVPPIFIYVLFQITWTLKYKGLRKMFLMHKHLKKL</sequence>
<reference evidence="1" key="1">
    <citation type="journal article" date="2019" name="bioRxiv">
        <title>The Genome of the Zebra Mussel, Dreissena polymorpha: A Resource for Invasive Species Research.</title>
        <authorList>
            <person name="McCartney M.A."/>
            <person name="Auch B."/>
            <person name="Kono T."/>
            <person name="Mallez S."/>
            <person name="Zhang Y."/>
            <person name="Obille A."/>
            <person name="Becker A."/>
            <person name="Abrahante J.E."/>
            <person name="Garbe J."/>
            <person name="Badalamenti J.P."/>
            <person name="Herman A."/>
            <person name="Mangelson H."/>
            <person name="Liachko I."/>
            <person name="Sullivan S."/>
            <person name="Sone E.D."/>
            <person name="Koren S."/>
            <person name="Silverstein K.A.T."/>
            <person name="Beckman K.B."/>
            <person name="Gohl D.M."/>
        </authorList>
    </citation>
    <scope>NUCLEOTIDE SEQUENCE</scope>
    <source>
        <strain evidence="1">Duluth1</strain>
        <tissue evidence="1">Whole animal</tissue>
    </source>
</reference>
<dbReference type="AlphaFoldDB" id="A0A9D3YM75"/>
<accession>A0A9D3YM75</accession>
<protein>
    <submittedName>
        <fullName evidence="1">Uncharacterized protein</fullName>
    </submittedName>
</protein>
<name>A0A9D3YM75_DREPO</name>
<gene>
    <name evidence="1" type="ORF">DPMN_078408</name>
</gene>
<comment type="caution">
    <text evidence="1">The sequence shown here is derived from an EMBL/GenBank/DDBJ whole genome shotgun (WGS) entry which is preliminary data.</text>
</comment>
<organism evidence="1 2">
    <name type="scientific">Dreissena polymorpha</name>
    <name type="common">Zebra mussel</name>
    <name type="synonym">Mytilus polymorpha</name>
    <dbReference type="NCBI Taxonomy" id="45954"/>
    <lineage>
        <taxon>Eukaryota</taxon>
        <taxon>Metazoa</taxon>
        <taxon>Spiralia</taxon>
        <taxon>Lophotrochozoa</taxon>
        <taxon>Mollusca</taxon>
        <taxon>Bivalvia</taxon>
        <taxon>Autobranchia</taxon>
        <taxon>Heteroconchia</taxon>
        <taxon>Euheterodonta</taxon>
        <taxon>Imparidentia</taxon>
        <taxon>Neoheterodontei</taxon>
        <taxon>Myida</taxon>
        <taxon>Dreissenoidea</taxon>
        <taxon>Dreissenidae</taxon>
        <taxon>Dreissena</taxon>
    </lineage>
</organism>
<dbReference type="Proteomes" id="UP000828390">
    <property type="component" value="Unassembled WGS sequence"/>
</dbReference>
<proteinExistence type="predicted"/>
<keyword evidence="2" id="KW-1185">Reference proteome</keyword>
<dbReference type="EMBL" id="JAIWYP010000015">
    <property type="protein sequence ID" value="KAH3703372.1"/>
    <property type="molecule type" value="Genomic_DNA"/>
</dbReference>
<reference evidence="1" key="2">
    <citation type="submission" date="2020-11" db="EMBL/GenBank/DDBJ databases">
        <authorList>
            <person name="McCartney M.A."/>
            <person name="Auch B."/>
            <person name="Kono T."/>
            <person name="Mallez S."/>
            <person name="Becker A."/>
            <person name="Gohl D.M."/>
            <person name="Silverstein K.A.T."/>
            <person name="Koren S."/>
            <person name="Bechman K.B."/>
            <person name="Herman A."/>
            <person name="Abrahante J.E."/>
            <person name="Garbe J."/>
        </authorList>
    </citation>
    <scope>NUCLEOTIDE SEQUENCE</scope>
    <source>
        <strain evidence="1">Duluth1</strain>
        <tissue evidence="1">Whole animal</tissue>
    </source>
</reference>
<evidence type="ECO:0000313" key="1">
    <source>
        <dbReference type="EMBL" id="KAH3703372.1"/>
    </source>
</evidence>
<evidence type="ECO:0000313" key="2">
    <source>
        <dbReference type="Proteomes" id="UP000828390"/>
    </source>
</evidence>